<dbReference type="InterPro" id="IPR050732">
    <property type="entry name" value="Beta-glucan_modifiers"/>
</dbReference>
<evidence type="ECO:0000256" key="3">
    <source>
        <dbReference type="ARBA" id="ARBA00022801"/>
    </source>
</evidence>
<feature type="signal peptide" evidence="5">
    <location>
        <begin position="1"/>
        <end position="18"/>
    </location>
</feature>
<dbReference type="SUPFAM" id="SSF51445">
    <property type="entry name" value="(Trans)glycosidases"/>
    <property type="match status" value="1"/>
</dbReference>
<dbReference type="EMBL" id="AMWN01000002">
    <property type="protein sequence ID" value="EXJ94709.1"/>
    <property type="molecule type" value="Genomic_DNA"/>
</dbReference>
<comment type="subcellular location">
    <subcellularLocation>
        <location evidence="1">Cell envelope</location>
    </subcellularLocation>
</comment>
<dbReference type="InterPro" id="IPR017853">
    <property type="entry name" value="GH"/>
</dbReference>
<name>W9ZJL3_9EURO</name>
<dbReference type="GO" id="GO:0005576">
    <property type="term" value="C:extracellular region"/>
    <property type="evidence" value="ECO:0007669"/>
    <property type="project" value="TreeGrafter"/>
</dbReference>
<dbReference type="eggNOG" id="ENOG502QTKT">
    <property type="taxonomic scope" value="Eukaryota"/>
</dbReference>
<keyword evidence="7" id="KW-1185">Reference proteome</keyword>
<dbReference type="HOGENOM" id="CLU_027285_1_1_1"/>
<dbReference type="STRING" id="1182541.W9ZJL3"/>
<gene>
    <name evidence="6" type="ORF">A1O1_03106</name>
</gene>
<keyword evidence="5" id="KW-0732">Signal</keyword>
<dbReference type="GO" id="GO:0071555">
    <property type="term" value="P:cell wall organization"/>
    <property type="evidence" value="ECO:0007669"/>
    <property type="project" value="TreeGrafter"/>
</dbReference>
<evidence type="ECO:0008006" key="8">
    <source>
        <dbReference type="Google" id="ProtNLM"/>
    </source>
</evidence>
<evidence type="ECO:0000313" key="6">
    <source>
        <dbReference type="EMBL" id="EXJ94709.1"/>
    </source>
</evidence>
<dbReference type="PANTHER" id="PTHR16631:SF14">
    <property type="entry name" value="FAMILY 17 GLUCOSIDASE SCW10-RELATED"/>
    <property type="match status" value="1"/>
</dbReference>
<keyword evidence="3" id="KW-0378">Hydrolase</keyword>
<evidence type="ECO:0000256" key="5">
    <source>
        <dbReference type="SAM" id="SignalP"/>
    </source>
</evidence>
<comment type="caution">
    <text evidence="6">The sequence shown here is derived from an EMBL/GenBank/DDBJ whole genome shotgun (WGS) entry which is preliminary data.</text>
</comment>
<dbReference type="GO" id="GO:0009277">
    <property type="term" value="C:fungal-type cell wall"/>
    <property type="evidence" value="ECO:0007669"/>
    <property type="project" value="TreeGrafter"/>
</dbReference>
<dbReference type="GeneID" id="19158002"/>
<dbReference type="OrthoDB" id="941679at2759"/>
<dbReference type="AlphaFoldDB" id="W9ZJL3"/>
<dbReference type="RefSeq" id="XP_007722203.1">
    <property type="nucleotide sequence ID" value="XM_007724013.1"/>
</dbReference>
<dbReference type="Gene3D" id="3.20.20.80">
    <property type="entry name" value="Glycosidases"/>
    <property type="match status" value="2"/>
</dbReference>
<comment type="similarity">
    <text evidence="2">Belongs to the glycosyl hydrolase 17 family.</text>
</comment>
<evidence type="ECO:0000256" key="2">
    <source>
        <dbReference type="ARBA" id="ARBA00008773"/>
    </source>
</evidence>
<evidence type="ECO:0000256" key="1">
    <source>
        <dbReference type="ARBA" id="ARBA00004196"/>
    </source>
</evidence>
<feature type="compositionally biased region" description="Low complexity" evidence="4">
    <location>
        <begin position="139"/>
        <end position="149"/>
    </location>
</feature>
<organism evidence="6 7">
    <name type="scientific">Capronia coronata CBS 617.96</name>
    <dbReference type="NCBI Taxonomy" id="1182541"/>
    <lineage>
        <taxon>Eukaryota</taxon>
        <taxon>Fungi</taxon>
        <taxon>Dikarya</taxon>
        <taxon>Ascomycota</taxon>
        <taxon>Pezizomycotina</taxon>
        <taxon>Eurotiomycetes</taxon>
        <taxon>Chaetothyriomycetidae</taxon>
        <taxon>Chaetothyriales</taxon>
        <taxon>Herpotrichiellaceae</taxon>
        <taxon>Capronia</taxon>
    </lineage>
</organism>
<reference evidence="6 7" key="1">
    <citation type="submission" date="2013-03" db="EMBL/GenBank/DDBJ databases">
        <title>The Genome Sequence of Capronia coronata CBS 617.96.</title>
        <authorList>
            <consortium name="The Broad Institute Genomics Platform"/>
            <person name="Cuomo C."/>
            <person name="de Hoog S."/>
            <person name="Gorbushina A."/>
            <person name="Walker B."/>
            <person name="Young S.K."/>
            <person name="Zeng Q."/>
            <person name="Gargeya S."/>
            <person name="Fitzgerald M."/>
            <person name="Haas B."/>
            <person name="Abouelleil A."/>
            <person name="Allen A.W."/>
            <person name="Alvarado L."/>
            <person name="Arachchi H.M."/>
            <person name="Berlin A.M."/>
            <person name="Chapman S.B."/>
            <person name="Gainer-Dewar J."/>
            <person name="Goldberg J."/>
            <person name="Griggs A."/>
            <person name="Gujja S."/>
            <person name="Hansen M."/>
            <person name="Howarth C."/>
            <person name="Imamovic A."/>
            <person name="Ireland A."/>
            <person name="Larimer J."/>
            <person name="McCowan C."/>
            <person name="Murphy C."/>
            <person name="Pearson M."/>
            <person name="Poon T.W."/>
            <person name="Priest M."/>
            <person name="Roberts A."/>
            <person name="Saif S."/>
            <person name="Shea T."/>
            <person name="Sisk P."/>
            <person name="Sykes S."/>
            <person name="Wortman J."/>
            <person name="Nusbaum C."/>
            <person name="Birren B."/>
        </authorList>
    </citation>
    <scope>NUCLEOTIDE SEQUENCE [LARGE SCALE GENOMIC DNA]</scope>
    <source>
        <strain evidence="6 7">CBS 617.96</strain>
    </source>
</reference>
<protein>
    <recommendedName>
        <fullName evidence="8">Murein transglycosylase</fullName>
    </recommendedName>
</protein>
<accession>W9ZJL3</accession>
<proteinExistence type="inferred from homology"/>
<dbReference type="GO" id="GO:0042973">
    <property type="term" value="F:glucan endo-1,3-beta-D-glucosidase activity"/>
    <property type="evidence" value="ECO:0007669"/>
    <property type="project" value="TreeGrafter"/>
</dbReference>
<sequence>MKAIILGIAASLAKLGLAVPHGNNQHHRLHLRHEITDYSTVTDIVTITAPNAVVWVDQYGNIISTEYRDLPTPKATTSDIVVPVVTSSTAVTSIVPTTSILSTSQTYAPTTTPFILSSSDSVSPAPVSSVLTSATSAAASTPVPDTSTAVPAASSSGTGGDKVSQHNDTSSAQWSGFGICYELIGSSGCKDQGSLNSDFGFLASMGYTKVRTYDIGCDLGVVAAAAASQGLQLIVGLNGIGNVVPDITTLIGMINGNWAPIDTVVIGNEVVNSGGDAGAVVAAIALARPLLAIAGFTKNVVTVDTFSAHVNHPVLCQSSDYCAVNAHAFFDPNTSADGAGKFVTNAAAAVANIASGKAVIVTESGWPWAGLSNGLAIPSPANQQTAINSLNLAFSGNPGGLFIFQAFDATYKSPGPFGVEQYFGIYGH</sequence>
<evidence type="ECO:0000256" key="4">
    <source>
        <dbReference type="SAM" id="MobiDB-lite"/>
    </source>
</evidence>
<dbReference type="GO" id="GO:0009986">
    <property type="term" value="C:cell surface"/>
    <property type="evidence" value="ECO:0007669"/>
    <property type="project" value="TreeGrafter"/>
</dbReference>
<feature type="chain" id="PRO_5004934886" description="Murein transglycosylase" evidence="5">
    <location>
        <begin position="19"/>
        <end position="428"/>
    </location>
</feature>
<dbReference type="PANTHER" id="PTHR16631">
    <property type="entry name" value="GLUCAN 1,3-BETA-GLUCOSIDASE"/>
    <property type="match status" value="1"/>
</dbReference>
<feature type="region of interest" description="Disordered" evidence="4">
    <location>
        <begin position="139"/>
        <end position="169"/>
    </location>
</feature>
<evidence type="ECO:0000313" key="7">
    <source>
        <dbReference type="Proteomes" id="UP000019484"/>
    </source>
</evidence>
<dbReference type="Proteomes" id="UP000019484">
    <property type="component" value="Unassembled WGS sequence"/>
</dbReference>